<dbReference type="Gene3D" id="3.40.1190.20">
    <property type="match status" value="1"/>
</dbReference>
<dbReference type="PROSITE" id="PS00583">
    <property type="entry name" value="PFKB_KINASES_1"/>
    <property type="match status" value="1"/>
</dbReference>
<dbReference type="Pfam" id="PF00294">
    <property type="entry name" value="PfkB"/>
    <property type="match status" value="1"/>
</dbReference>
<evidence type="ECO:0000256" key="3">
    <source>
        <dbReference type="ARBA" id="ARBA00022741"/>
    </source>
</evidence>
<evidence type="ECO:0000313" key="9">
    <source>
        <dbReference type="Proteomes" id="UP000254280"/>
    </source>
</evidence>
<dbReference type="GO" id="GO:0005524">
    <property type="term" value="F:ATP binding"/>
    <property type="evidence" value="ECO:0007669"/>
    <property type="project" value="UniProtKB-KW"/>
</dbReference>
<protein>
    <submittedName>
        <fullName evidence="8">Fructokinase</fullName>
        <ecNumber evidence="8">2.7.1.4</ecNumber>
        <ecNumber evidence="8">2.7.1.92</ecNumber>
    </submittedName>
</protein>
<dbReference type="GO" id="GO:0006000">
    <property type="term" value="P:fructose metabolic process"/>
    <property type="evidence" value="ECO:0007669"/>
    <property type="project" value="UniProtKB-ARBA"/>
</dbReference>
<dbReference type="EMBL" id="UGSS01000002">
    <property type="protein sequence ID" value="SUB32938.1"/>
    <property type="molecule type" value="Genomic_DNA"/>
</dbReference>
<accession>A0A379B3W1</accession>
<dbReference type="EC" id="2.7.1.92" evidence="8"/>
<dbReference type="GO" id="GO:0008865">
    <property type="term" value="F:fructokinase activity"/>
    <property type="evidence" value="ECO:0007669"/>
    <property type="project" value="UniProtKB-EC"/>
</dbReference>
<name>A0A379B3W1_9PAST</name>
<reference evidence="8 9" key="1">
    <citation type="submission" date="2018-06" db="EMBL/GenBank/DDBJ databases">
        <authorList>
            <consortium name="Pathogen Informatics"/>
            <person name="Doyle S."/>
        </authorList>
    </citation>
    <scope>NUCLEOTIDE SEQUENCE [LARGE SCALE GENOMIC DNA]</scope>
    <source>
        <strain evidence="8 9">NCTC10699</strain>
    </source>
</reference>
<evidence type="ECO:0000256" key="1">
    <source>
        <dbReference type="ARBA" id="ARBA00010688"/>
    </source>
</evidence>
<dbReference type="PROSITE" id="PS00584">
    <property type="entry name" value="PFKB_KINASES_2"/>
    <property type="match status" value="1"/>
</dbReference>
<dbReference type="InterPro" id="IPR050306">
    <property type="entry name" value="PfkB_Carbo_kinase"/>
</dbReference>
<keyword evidence="4 6" id="KW-0418">Kinase</keyword>
<keyword evidence="9" id="KW-1185">Reference proteome</keyword>
<evidence type="ECO:0000256" key="4">
    <source>
        <dbReference type="ARBA" id="ARBA00022777"/>
    </source>
</evidence>
<feature type="domain" description="Carbohydrate kinase PfkB" evidence="7">
    <location>
        <begin position="5"/>
        <end position="298"/>
    </location>
</feature>
<evidence type="ECO:0000313" key="8">
    <source>
        <dbReference type="EMBL" id="SUB32938.1"/>
    </source>
</evidence>
<dbReference type="NCBIfam" id="NF006957">
    <property type="entry name" value="PRK09434.1"/>
    <property type="match status" value="1"/>
</dbReference>
<dbReference type="PANTHER" id="PTHR43085:SF1">
    <property type="entry name" value="PSEUDOURIDINE KINASE-RELATED"/>
    <property type="match status" value="1"/>
</dbReference>
<comment type="similarity">
    <text evidence="1 6">Belongs to the carbohydrate kinase PfkB family.</text>
</comment>
<organism evidence="8 9">
    <name type="scientific">[Pasteurella] mairii</name>
    <dbReference type="NCBI Taxonomy" id="757"/>
    <lineage>
        <taxon>Bacteria</taxon>
        <taxon>Pseudomonadati</taxon>
        <taxon>Pseudomonadota</taxon>
        <taxon>Gammaproteobacteria</taxon>
        <taxon>Pasteurellales</taxon>
        <taxon>Pasteurellaceae</taxon>
    </lineage>
</organism>
<evidence type="ECO:0000256" key="2">
    <source>
        <dbReference type="ARBA" id="ARBA00022679"/>
    </source>
</evidence>
<gene>
    <name evidence="8" type="primary">scrK_3</name>
    <name evidence="8" type="ORF">NCTC10699_00532</name>
</gene>
<dbReference type="OrthoDB" id="9779730at2"/>
<proteinExistence type="inferred from homology"/>
<evidence type="ECO:0000256" key="5">
    <source>
        <dbReference type="ARBA" id="ARBA00022840"/>
    </source>
</evidence>
<evidence type="ECO:0000256" key="6">
    <source>
        <dbReference type="RuleBase" id="RU003704"/>
    </source>
</evidence>
<dbReference type="CDD" id="cd01167">
    <property type="entry name" value="bac_FRK"/>
    <property type="match status" value="1"/>
</dbReference>
<keyword evidence="3" id="KW-0547">Nucleotide-binding</keyword>
<dbReference type="InterPro" id="IPR002173">
    <property type="entry name" value="Carboh/pur_kinase_PfkB_CS"/>
</dbReference>
<dbReference type="AlphaFoldDB" id="A0A379B3W1"/>
<dbReference type="InterPro" id="IPR011611">
    <property type="entry name" value="PfkB_dom"/>
</dbReference>
<keyword evidence="5" id="KW-0067">ATP-binding</keyword>
<sequence>MPNRIWVLGDAVVDLIPDGEQHYLRCAGGAPANVAVGVARLGGDSAFIGRVGQDPLGEFMQQTLQQENVNTDFMFLDPQHRTSTVVVGLTHGERSFTFMVNPSADQFLTVSDLPKFHAGEWLHCCSIALINEPTRTATLSAMQAIRDAGGNVSFDPNLRENLWQSQDEMKSVVLQAVALADVLKFSEEELTLLTNCDSLEKAFDKITALYPQKLIIVTLGKDGALYHLQGKKAVIAGKALQPIDTTGAGDAFVGGLLAGLSQHADWQQTTVLEQIICQANACGALATTAKGAMSTLPNQA</sequence>
<dbReference type="InterPro" id="IPR029056">
    <property type="entry name" value="Ribokinase-like"/>
</dbReference>
<dbReference type="PRINTS" id="PR00990">
    <property type="entry name" value="RIBOKINASE"/>
</dbReference>
<dbReference type="Proteomes" id="UP000254280">
    <property type="component" value="Unassembled WGS sequence"/>
</dbReference>
<dbReference type="SUPFAM" id="SSF53613">
    <property type="entry name" value="Ribokinase-like"/>
    <property type="match status" value="1"/>
</dbReference>
<dbReference type="PANTHER" id="PTHR43085">
    <property type="entry name" value="HEXOKINASE FAMILY MEMBER"/>
    <property type="match status" value="1"/>
</dbReference>
<evidence type="ECO:0000259" key="7">
    <source>
        <dbReference type="Pfam" id="PF00294"/>
    </source>
</evidence>
<keyword evidence="2 6" id="KW-0808">Transferase</keyword>
<dbReference type="GO" id="GO:0047590">
    <property type="term" value="F:5-dehydro-2-deoxygluconokinase activity"/>
    <property type="evidence" value="ECO:0007669"/>
    <property type="project" value="UniProtKB-EC"/>
</dbReference>
<dbReference type="EC" id="2.7.1.4" evidence="8"/>
<dbReference type="InterPro" id="IPR002139">
    <property type="entry name" value="Ribo/fructo_kinase"/>
</dbReference>